<organism evidence="2 3">
    <name type="scientific">Sclerotinia sclerotiorum (strain ATCC 18683 / 1980 / Ss-1)</name>
    <name type="common">White mold</name>
    <name type="synonym">Whetzelinia sclerotiorum</name>
    <dbReference type="NCBI Taxonomy" id="665079"/>
    <lineage>
        <taxon>Eukaryota</taxon>
        <taxon>Fungi</taxon>
        <taxon>Dikarya</taxon>
        <taxon>Ascomycota</taxon>
        <taxon>Pezizomycotina</taxon>
        <taxon>Leotiomycetes</taxon>
        <taxon>Helotiales</taxon>
        <taxon>Sclerotiniaceae</taxon>
        <taxon>Sclerotinia</taxon>
    </lineage>
</organism>
<feature type="transmembrane region" description="Helical" evidence="1">
    <location>
        <begin position="39"/>
        <end position="56"/>
    </location>
</feature>
<dbReference type="KEGG" id="ssl:SS1G_13217"/>
<keyword evidence="1" id="KW-1133">Transmembrane helix</keyword>
<accession>A7F6I8</accession>
<keyword evidence="3" id="KW-1185">Reference proteome</keyword>
<evidence type="ECO:0000256" key="1">
    <source>
        <dbReference type="SAM" id="Phobius"/>
    </source>
</evidence>
<dbReference type="PROSITE" id="PS51257">
    <property type="entry name" value="PROKAR_LIPOPROTEIN"/>
    <property type="match status" value="1"/>
</dbReference>
<evidence type="ECO:0000313" key="3">
    <source>
        <dbReference type="Proteomes" id="UP000001312"/>
    </source>
</evidence>
<sequence length="59" mass="6035">MKSSKALLTATGVTCATFPTSSSACMMRFMRATGNFVRISILSGFGFLVVVGGALARGG</sequence>
<keyword evidence="1" id="KW-0812">Transmembrane</keyword>
<name>A7F6I8_SCLS1</name>
<dbReference type="EMBL" id="CH476644">
    <property type="protein sequence ID" value="EDN98359.1"/>
    <property type="molecule type" value="Genomic_DNA"/>
</dbReference>
<protein>
    <submittedName>
        <fullName evidence="2">Uncharacterized protein</fullName>
    </submittedName>
</protein>
<dbReference type="AlphaFoldDB" id="A7F6I8"/>
<reference evidence="3" key="1">
    <citation type="journal article" date="2011" name="PLoS Genet.">
        <title>Genomic analysis of the necrotrophic fungal pathogens Sclerotinia sclerotiorum and Botrytis cinerea.</title>
        <authorList>
            <person name="Amselem J."/>
            <person name="Cuomo C.A."/>
            <person name="van Kan J.A."/>
            <person name="Viaud M."/>
            <person name="Benito E.P."/>
            <person name="Couloux A."/>
            <person name="Coutinho P.M."/>
            <person name="de Vries R.P."/>
            <person name="Dyer P.S."/>
            <person name="Fillinger S."/>
            <person name="Fournier E."/>
            <person name="Gout L."/>
            <person name="Hahn M."/>
            <person name="Kohn L."/>
            <person name="Lapalu N."/>
            <person name="Plummer K.M."/>
            <person name="Pradier J.M."/>
            <person name="Quevillon E."/>
            <person name="Sharon A."/>
            <person name="Simon A."/>
            <person name="ten Have A."/>
            <person name="Tudzynski B."/>
            <person name="Tudzynski P."/>
            <person name="Wincker P."/>
            <person name="Andrew M."/>
            <person name="Anthouard V."/>
            <person name="Beever R.E."/>
            <person name="Beffa R."/>
            <person name="Benoit I."/>
            <person name="Bouzid O."/>
            <person name="Brault B."/>
            <person name="Chen Z."/>
            <person name="Choquer M."/>
            <person name="Collemare J."/>
            <person name="Cotton P."/>
            <person name="Danchin E.G."/>
            <person name="Da Silva C."/>
            <person name="Gautier A."/>
            <person name="Giraud C."/>
            <person name="Giraud T."/>
            <person name="Gonzalez C."/>
            <person name="Grossetete S."/>
            <person name="Guldener U."/>
            <person name="Henrissat B."/>
            <person name="Howlett B.J."/>
            <person name="Kodira C."/>
            <person name="Kretschmer M."/>
            <person name="Lappartient A."/>
            <person name="Leroch M."/>
            <person name="Levis C."/>
            <person name="Mauceli E."/>
            <person name="Neuveglise C."/>
            <person name="Oeser B."/>
            <person name="Pearson M."/>
            <person name="Poulain J."/>
            <person name="Poussereau N."/>
            <person name="Quesneville H."/>
            <person name="Rascle C."/>
            <person name="Schumacher J."/>
            <person name="Segurens B."/>
            <person name="Sexton A."/>
            <person name="Silva E."/>
            <person name="Sirven C."/>
            <person name="Soanes D.M."/>
            <person name="Talbot N.J."/>
            <person name="Templeton M."/>
            <person name="Yandava C."/>
            <person name="Yarden O."/>
            <person name="Zeng Q."/>
            <person name="Rollins J.A."/>
            <person name="Lebrun M.H."/>
            <person name="Dickman M."/>
        </authorList>
    </citation>
    <scope>NUCLEOTIDE SEQUENCE [LARGE SCALE GENOMIC DNA]</scope>
    <source>
        <strain evidence="3">ATCC 18683 / 1980 / Ss-1</strain>
    </source>
</reference>
<proteinExistence type="predicted"/>
<dbReference type="GeneID" id="5481939"/>
<keyword evidence="1" id="KW-0472">Membrane</keyword>
<dbReference type="RefSeq" id="XP_001585701.1">
    <property type="nucleotide sequence ID" value="XM_001585651.1"/>
</dbReference>
<gene>
    <name evidence="2" type="ORF">SS1G_13217</name>
</gene>
<dbReference type="Proteomes" id="UP000001312">
    <property type="component" value="Unassembled WGS sequence"/>
</dbReference>
<dbReference type="InParanoid" id="A7F6I8"/>
<evidence type="ECO:0000313" key="2">
    <source>
        <dbReference type="EMBL" id="EDN98359.1"/>
    </source>
</evidence>